<feature type="chain" id="PRO_5016125533" description="DUF2330 domain-containing protein" evidence="1">
    <location>
        <begin position="18"/>
        <end position="464"/>
    </location>
</feature>
<accession>A0A2W5UVN5</accession>
<evidence type="ECO:0000313" key="2">
    <source>
        <dbReference type="EMBL" id="PZR07404.1"/>
    </source>
</evidence>
<keyword evidence="1" id="KW-0732">Signal</keyword>
<dbReference type="InterPro" id="IPR019283">
    <property type="entry name" value="DUF2330"/>
</dbReference>
<gene>
    <name evidence="2" type="ORF">DI536_27510</name>
</gene>
<evidence type="ECO:0008006" key="4">
    <source>
        <dbReference type="Google" id="ProtNLM"/>
    </source>
</evidence>
<comment type="caution">
    <text evidence="2">The sequence shown here is derived from an EMBL/GenBank/DDBJ whole genome shotgun (WGS) entry which is preliminary data.</text>
</comment>
<evidence type="ECO:0000313" key="3">
    <source>
        <dbReference type="Proteomes" id="UP000249061"/>
    </source>
</evidence>
<organism evidence="2 3">
    <name type="scientific">Archangium gephyra</name>
    <dbReference type="NCBI Taxonomy" id="48"/>
    <lineage>
        <taxon>Bacteria</taxon>
        <taxon>Pseudomonadati</taxon>
        <taxon>Myxococcota</taxon>
        <taxon>Myxococcia</taxon>
        <taxon>Myxococcales</taxon>
        <taxon>Cystobacterineae</taxon>
        <taxon>Archangiaceae</taxon>
        <taxon>Archangium</taxon>
    </lineage>
</organism>
<feature type="signal peptide" evidence="1">
    <location>
        <begin position="1"/>
        <end position="17"/>
    </location>
</feature>
<dbReference type="EMBL" id="QFQP01000031">
    <property type="protein sequence ID" value="PZR07404.1"/>
    <property type="molecule type" value="Genomic_DNA"/>
</dbReference>
<reference evidence="2 3" key="1">
    <citation type="submission" date="2017-08" db="EMBL/GenBank/DDBJ databases">
        <title>Infants hospitalized years apart are colonized by the same room-sourced microbial strains.</title>
        <authorList>
            <person name="Brooks B."/>
            <person name="Olm M.R."/>
            <person name="Firek B.A."/>
            <person name="Baker R."/>
            <person name="Thomas B.C."/>
            <person name="Morowitz M.J."/>
            <person name="Banfield J.F."/>
        </authorList>
    </citation>
    <scope>NUCLEOTIDE SEQUENCE [LARGE SCALE GENOMIC DNA]</scope>
    <source>
        <strain evidence="2">S2_003_000_R2_14</strain>
    </source>
</reference>
<dbReference type="AlphaFoldDB" id="A0A2W5UVN5"/>
<name>A0A2W5UVN5_9BACT</name>
<dbReference type="Proteomes" id="UP000249061">
    <property type="component" value="Unassembled WGS sequence"/>
</dbReference>
<proteinExistence type="predicted"/>
<protein>
    <recommendedName>
        <fullName evidence="4">DUF2330 domain-containing protein</fullName>
    </recommendedName>
</protein>
<evidence type="ECO:0000256" key="1">
    <source>
        <dbReference type="SAM" id="SignalP"/>
    </source>
</evidence>
<dbReference type="Pfam" id="PF10092">
    <property type="entry name" value="DUF2330"/>
    <property type="match status" value="1"/>
</dbReference>
<sequence length="464" mass="49894">MKLLLVVVALLSTAAHAFCGFYVSSAGAEMFNDASMVVLMRDGTRTVLSMQNNYRGPPSDFALVIPVPVILKKENVKTLARDVFTRIDTIASPRLVEDFEQGACPPMAVPAPVQHSARGGGRNLPKDLGVKVEAKFEVGEYEIVVLSAKDALGLDIWLKENKYKIPANAEPLLQPYVQNGWKFFVARVNVKKVTFVDGQAVLSPLRFFYDAEKFELPVRLGLVNSSGTQDLIVHIIGKTRFEVANRKNVLVPTNVQLTTEAEPVFGGFYAALLARTFDKNAGAAVTEFAWEGALPPPKVEVGGGIYGVTCDPCPPPSPVDDALTRTLGADSIPGLKTDEDIAKFAKRATLTRLHLRYTKDSLTDDLVFAAADPVAGGVPEVAKAGPAKTNRFQGRYIVKKPFDVTMCYRGFGASQGAYTPASSGLAGTGGVQAKATKLPAAFETYLRSDIAELGVQAAKVTKPK</sequence>